<reference evidence="3" key="1">
    <citation type="submission" date="2022-11" db="UniProtKB">
        <authorList>
            <consortium name="WormBaseParasite"/>
        </authorList>
    </citation>
    <scope>IDENTIFICATION</scope>
</reference>
<dbReference type="Proteomes" id="UP000887565">
    <property type="component" value="Unplaced"/>
</dbReference>
<sequence>MPIKAVSDIVLGWLTLLFASCFVSLLCAILVDQLDLKQNSVARLAGNRPKLAGFLGSGRFLAGFIS</sequence>
<dbReference type="WBParaSite" id="nRc.2.0.1.t44732-RA">
    <property type="protein sequence ID" value="nRc.2.0.1.t44732-RA"/>
    <property type="gene ID" value="nRc.2.0.1.g44732"/>
</dbReference>
<organism evidence="2 3">
    <name type="scientific">Romanomermis culicivorax</name>
    <name type="common">Nematode worm</name>
    <dbReference type="NCBI Taxonomy" id="13658"/>
    <lineage>
        <taxon>Eukaryota</taxon>
        <taxon>Metazoa</taxon>
        <taxon>Ecdysozoa</taxon>
        <taxon>Nematoda</taxon>
        <taxon>Enoplea</taxon>
        <taxon>Dorylaimia</taxon>
        <taxon>Mermithida</taxon>
        <taxon>Mermithoidea</taxon>
        <taxon>Mermithidae</taxon>
        <taxon>Romanomermis</taxon>
    </lineage>
</organism>
<keyword evidence="1" id="KW-0812">Transmembrane</keyword>
<proteinExistence type="predicted"/>
<dbReference type="AlphaFoldDB" id="A0A915L2L5"/>
<feature type="transmembrane region" description="Helical" evidence="1">
    <location>
        <begin position="12"/>
        <end position="31"/>
    </location>
</feature>
<dbReference type="PROSITE" id="PS51257">
    <property type="entry name" value="PROKAR_LIPOPROTEIN"/>
    <property type="match status" value="1"/>
</dbReference>
<evidence type="ECO:0000256" key="1">
    <source>
        <dbReference type="SAM" id="Phobius"/>
    </source>
</evidence>
<keyword evidence="2" id="KW-1185">Reference proteome</keyword>
<evidence type="ECO:0000313" key="2">
    <source>
        <dbReference type="Proteomes" id="UP000887565"/>
    </source>
</evidence>
<keyword evidence="1" id="KW-1133">Transmembrane helix</keyword>
<name>A0A915L2L5_ROMCU</name>
<accession>A0A915L2L5</accession>
<evidence type="ECO:0000313" key="3">
    <source>
        <dbReference type="WBParaSite" id="nRc.2.0.1.t44732-RA"/>
    </source>
</evidence>
<protein>
    <submittedName>
        <fullName evidence="3">Uncharacterized protein</fullName>
    </submittedName>
</protein>
<keyword evidence="1" id="KW-0472">Membrane</keyword>